<feature type="transmembrane region" description="Helical" evidence="7">
    <location>
        <begin position="120"/>
        <end position="138"/>
    </location>
</feature>
<feature type="transmembrane region" description="Helical" evidence="7">
    <location>
        <begin position="168"/>
        <end position="192"/>
    </location>
</feature>
<feature type="domain" description="ABC transmembrane type-1" evidence="8">
    <location>
        <begin position="83"/>
        <end position="296"/>
    </location>
</feature>
<evidence type="ECO:0000256" key="2">
    <source>
        <dbReference type="ARBA" id="ARBA00022448"/>
    </source>
</evidence>
<comment type="similarity">
    <text evidence="7">Belongs to the binding-protein-dependent transport system permease family.</text>
</comment>
<dbReference type="AlphaFoldDB" id="A0A917FRT8"/>
<protein>
    <submittedName>
        <fullName evidence="9">ABC transporter permease</fullName>
    </submittedName>
</protein>
<dbReference type="CDD" id="cd06261">
    <property type="entry name" value="TM_PBP2"/>
    <property type="match status" value="1"/>
</dbReference>
<evidence type="ECO:0000259" key="8">
    <source>
        <dbReference type="PROSITE" id="PS50928"/>
    </source>
</evidence>
<keyword evidence="10" id="KW-1185">Reference proteome</keyword>
<evidence type="ECO:0000256" key="7">
    <source>
        <dbReference type="RuleBase" id="RU363032"/>
    </source>
</evidence>
<evidence type="ECO:0000313" key="9">
    <source>
        <dbReference type="EMBL" id="GGG02341.1"/>
    </source>
</evidence>
<dbReference type="SUPFAM" id="SSF161098">
    <property type="entry name" value="MetI-like"/>
    <property type="match status" value="1"/>
</dbReference>
<comment type="caution">
    <text evidence="9">The sequence shown here is derived from an EMBL/GenBank/DDBJ whole genome shotgun (WGS) entry which is preliminary data.</text>
</comment>
<keyword evidence="5 7" id="KW-1133">Transmembrane helix</keyword>
<evidence type="ECO:0000256" key="3">
    <source>
        <dbReference type="ARBA" id="ARBA00022475"/>
    </source>
</evidence>
<gene>
    <name evidence="9" type="ORF">GCM10010916_19410</name>
</gene>
<dbReference type="PANTHER" id="PTHR30193">
    <property type="entry name" value="ABC TRANSPORTER PERMEASE PROTEIN"/>
    <property type="match status" value="1"/>
</dbReference>
<dbReference type="InterPro" id="IPR051393">
    <property type="entry name" value="ABC_transporter_permease"/>
</dbReference>
<sequence>MAQIVLETNMKRPSIIKMFWEKNKFAWLFILPWFVGITGLGLIPMIASLYLSFTDYNMFDSPGWVAAANYTNLFEDTRYIQAVKVTLTYVAVGVPLQLLVSLSFAMILNQGIRGLSLYRAVYYIPSLLGGSVAIAILWRQVFGRDGLFNEFLELFGIVGKSWISDPQYALFTLIALKLWQFGSPMVIFLAGLRQIPKELYEASAIDGANKAQILFKITLPLLTPVIFFNVVMQMIAAFQAFTPAYVIGGGSGGALDSILFYTLYLYMKAFQHFEMGYASAMAWLLLLLISAVTALLFWTSRKWVYYEN</sequence>
<dbReference type="SUPFAM" id="SSF160964">
    <property type="entry name" value="MalF N-terminal region-like"/>
    <property type="match status" value="1"/>
</dbReference>
<name>A0A917FRT8_9BACL</name>
<proteinExistence type="inferred from homology"/>
<organism evidence="9 10">
    <name type="scientific">Paenibacillus abyssi</name>
    <dbReference type="NCBI Taxonomy" id="1340531"/>
    <lineage>
        <taxon>Bacteria</taxon>
        <taxon>Bacillati</taxon>
        <taxon>Bacillota</taxon>
        <taxon>Bacilli</taxon>
        <taxon>Bacillales</taxon>
        <taxon>Paenibacillaceae</taxon>
        <taxon>Paenibacillus</taxon>
    </lineage>
</organism>
<accession>A0A917FRT8</accession>
<dbReference type="GO" id="GO:0055085">
    <property type="term" value="P:transmembrane transport"/>
    <property type="evidence" value="ECO:0007669"/>
    <property type="project" value="InterPro"/>
</dbReference>
<reference evidence="9" key="2">
    <citation type="submission" date="2020-09" db="EMBL/GenBank/DDBJ databases">
        <authorList>
            <person name="Sun Q."/>
            <person name="Zhou Y."/>
        </authorList>
    </citation>
    <scope>NUCLEOTIDE SEQUENCE</scope>
    <source>
        <strain evidence="9">CGMCC 1.12987</strain>
    </source>
</reference>
<dbReference type="PANTHER" id="PTHR30193:SF1">
    <property type="entry name" value="ABC TRANSPORTER PERMEASE PROTEIN YESP-RELATED"/>
    <property type="match status" value="1"/>
</dbReference>
<evidence type="ECO:0000256" key="6">
    <source>
        <dbReference type="ARBA" id="ARBA00023136"/>
    </source>
</evidence>
<feature type="transmembrane region" description="Helical" evidence="7">
    <location>
        <begin position="278"/>
        <end position="298"/>
    </location>
</feature>
<keyword evidence="6 7" id="KW-0472">Membrane</keyword>
<dbReference type="EMBL" id="BMGR01000005">
    <property type="protein sequence ID" value="GGG02341.1"/>
    <property type="molecule type" value="Genomic_DNA"/>
</dbReference>
<evidence type="ECO:0000256" key="1">
    <source>
        <dbReference type="ARBA" id="ARBA00004651"/>
    </source>
</evidence>
<keyword evidence="2 7" id="KW-0813">Transport</keyword>
<feature type="transmembrane region" description="Helical" evidence="7">
    <location>
        <begin position="25"/>
        <end position="51"/>
    </location>
</feature>
<dbReference type="Gene3D" id="1.10.3720.10">
    <property type="entry name" value="MetI-like"/>
    <property type="match status" value="1"/>
</dbReference>
<dbReference type="Pfam" id="PF00528">
    <property type="entry name" value="BPD_transp_1"/>
    <property type="match status" value="1"/>
</dbReference>
<dbReference type="InterPro" id="IPR035906">
    <property type="entry name" value="MetI-like_sf"/>
</dbReference>
<keyword evidence="3" id="KW-1003">Cell membrane</keyword>
<dbReference type="Proteomes" id="UP000644756">
    <property type="component" value="Unassembled WGS sequence"/>
</dbReference>
<feature type="transmembrane region" description="Helical" evidence="7">
    <location>
        <begin position="87"/>
        <end position="108"/>
    </location>
</feature>
<dbReference type="InterPro" id="IPR000515">
    <property type="entry name" value="MetI-like"/>
</dbReference>
<evidence type="ECO:0000313" key="10">
    <source>
        <dbReference type="Proteomes" id="UP000644756"/>
    </source>
</evidence>
<feature type="transmembrane region" description="Helical" evidence="7">
    <location>
        <begin position="244"/>
        <end position="266"/>
    </location>
</feature>
<feature type="transmembrane region" description="Helical" evidence="7">
    <location>
        <begin position="213"/>
        <end position="238"/>
    </location>
</feature>
<reference evidence="9" key="1">
    <citation type="journal article" date="2014" name="Int. J. Syst. Evol. Microbiol.">
        <title>Complete genome sequence of Corynebacterium casei LMG S-19264T (=DSM 44701T), isolated from a smear-ripened cheese.</title>
        <authorList>
            <consortium name="US DOE Joint Genome Institute (JGI-PGF)"/>
            <person name="Walter F."/>
            <person name="Albersmeier A."/>
            <person name="Kalinowski J."/>
            <person name="Ruckert C."/>
        </authorList>
    </citation>
    <scope>NUCLEOTIDE SEQUENCE</scope>
    <source>
        <strain evidence="9">CGMCC 1.12987</strain>
    </source>
</reference>
<evidence type="ECO:0000256" key="5">
    <source>
        <dbReference type="ARBA" id="ARBA00022989"/>
    </source>
</evidence>
<dbReference type="GO" id="GO:0005886">
    <property type="term" value="C:plasma membrane"/>
    <property type="evidence" value="ECO:0007669"/>
    <property type="project" value="UniProtKB-SubCell"/>
</dbReference>
<keyword evidence="4 7" id="KW-0812">Transmembrane</keyword>
<comment type="subcellular location">
    <subcellularLocation>
        <location evidence="1 7">Cell membrane</location>
        <topology evidence="1 7">Multi-pass membrane protein</topology>
    </subcellularLocation>
</comment>
<dbReference type="PROSITE" id="PS50928">
    <property type="entry name" value="ABC_TM1"/>
    <property type="match status" value="1"/>
</dbReference>
<evidence type="ECO:0000256" key="4">
    <source>
        <dbReference type="ARBA" id="ARBA00022692"/>
    </source>
</evidence>